<dbReference type="Gene3D" id="3.40.190.10">
    <property type="entry name" value="Periplasmic binding protein-like II"/>
    <property type="match status" value="2"/>
</dbReference>
<dbReference type="AlphaFoldDB" id="A0A5B8U3B8"/>
<keyword evidence="7" id="KW-1185">Reference proteome</keyword>
<sequence>MLDLRRLRLLRELHERGTIAAVADALQFTPSAVSQQLAMLERETGVRLLERAGRGVRLTDPALVLVGHAHALLDEAARAEAGLAAAVGTVTGRGRIACFQSAAMRIAVPAMARLAVDAPDLRCELVGGEPEEALPALALGDVDLVIGDEWQHVPWRMPPGLDRHELLLDPVVLALPAGHAAAGGPGHAVALAELATAAWISGPVSLGWDEITERLCRERGRFTPQVRHRMNDAVVAAELVAAGLGVALLPELALPDDDPRLAIRQVARERPTRVISAVTRAGDAERPSTQALLAAVRRVAEARRPRARG</sequence>
<evidence type="ECO:0000313" key="7">
    <source>
        <dbReference type="Proteomes" id="UP000321805"/>
    </source>
</evidence>
<dbReference type="KEGG" id="bsol:FSW04_08110"/>
<keyword evidence="4" id="KW-0804">Transcription</keyword>
<keyword evidence="2" id="KW-0805">Transcription regulation</keyword>
<comment type="similarity">
    <text evidence="1">Belongs to the LysR transcriptional regulatory family.</text>
</comment>
<dbReference type="SUPFAM" id="SSF46785">
    <property type="entry name" value="Winged helix' DNA-binding domain"/>
    <property type="match status" value="1"/>
</dbReference>
<dbReference type="InterPro" id="IPR000847">
    <property type="entry name" value="LysR_HTH_N"/>
</dbReference>
<feature type="domain" description="HTH lysR-type" evidence="5">
    <location>
        <begin position="2"/>
        <end position="59"/>
    </location>
</feature>
<dbReference type="OrthoDB" id="3673085at2"/>
<dbReference type="InterPro" id="IPR036388">
    <property type="entry name" value="WH-like_DNA-bd_sf"/>
</dbReference>
<dbReference type="EMBL" id="CP042430">
    <property type="protein sequence ID" value="QEC47544.1"/>
    <property type="molecule type" value="Genomic_DNA"/>
</dbReference>
<gene>
    <name evidence="6" type="ORF">FSW04_08110</name>
</gene>
<dbReference type="GO" id="GO:0003700">
    <property type="term" value="F:DNA-binding transcription factor activity"/>
    <property type="evidence" value="ECO:0007669"/>
    <property type="project" value="InterPro"/>
</dbReference>
<protein>
    <submittedName>
        <fullName evidence="6">LysR family transcriptional regulator</fullName>
    </submittedName>
</protein>
<name>A0A5B8U3B8_9ACTN</name>
<keyword evidence="3" id="KW-0238">DNA-binding</keyword>
<proteinExistence type="inferred from homology"/>
<dbReference type="Proteomes" id="UP000321805">
    <property type="component" value="Chromosome"/>
</dbReference>
<evidence type="ECO:0000313" key="6">
    <source>
        <dbReference type="EMBL" id="QEC47544.1"/>
    </source>
</evidence>
<dbReference type="Pfam" id="PF00126">
    <property type="entry name" value="HTH_1"/>
    <property type="match status" value="1"/>
</dbReference>
<dbReference type="GO" id="GO:0032993">
    <property type="term" value="C:protein-DNA complex"/>
    <property type="evidence" value="ECO:0007669"/>
    <property type="project" value="TreeGrafter"/>
</dbReference>
<organism evidence="6 7">
    <name type="scientific">Baekduia soli</name>
    <dbReference type="NCBI Taxonomy" id="496014"/>
    <lineage>
        <taxon>Bacteria</taxon>
        <taxon>Bacillati</taxon>
        <taxon>Actinomycetota</taxon>
        <taxon>Thermoleophilia</taxon>
        <taxon>Solirubrobacterales</taxon>
        <taxon>Baekduiaceae</taxon>
        <taxon>Baekduia</taxon>
    </lineage>
</organism>
<dbReference type="PANTHER" id="PTHR30346:SF29">
    <property type="entry name" value="LYSR SUBSTRATE-BINDING"/>
    <property type="match status" value="1"/>
</dbReference>
<evidence type="ECO:0000256" key="3">
    <source>
        <dbReference type="ARBA" id="ARBA00023125"/>
    </source>
</evidence>
<dbReference type="PANTHER" id="PTHR30346">
    <property type="entry name" value="TRANSCRIPTIONAL DUAL REGULATOR HCAR-RELATED"/>
    <property type="match status" value="1"/>
</dbReference>
<reference evidence="6 7" key="1">
    <citation type="journal article" date="2018" name="J. Microbiol.">
        <title>Baekduia soli gen. nov., sp. nov., a novel bacterium isolated from the soil of Baekdu Mountain and proposal of a novel family name, Baekduiaceae fam. nov.</title>
        <authorList>
            <person name="An D.S."/>
            <person name="Siddiqi M.Z."/>
            <person name="Kim K.H."/>
            <person name="Yu H.S."/>
            <person name="Im W.T."/>
        </authorList>
    </citation>
    <scope>NUCLEOTIDE SEQUENCE [LARGE SCALE GENOMIC DNA]</scope>
    <source>
        <strain evidence="6 7">BR7-21</strain>
    </source>
</reference>
<evidence type="ECO:0000256" key="4">
    <source>
        <dbReference type="ARBA" id="ARBA00023163"/>
    </source>
</evidence>
<dbReference type="SUPFAM" id="SSF53850">
    <property type="entry name" value="Periplasmic binding protein-like II"/>
    <property type="match status" value="1"/>
</dbReference>
<accession>A0A5B8U3B8</accession>
<dbReference type="InterPro" id="IPR005119">
    <property type="entry name" value="LysR_subst-bd"/>
</dbReference>
<evidence type="ECO:0000256" key="2">
    <source>
        <dbReference type="ARBA" id="ARBA00023015"/>
    </source>
</evidence>
<dbReference type="Pfam" id="PF03466">
    <property type="entry name" value="LysR_substrate"/>
    <property type="match status" value="1"/>
</dbReference>
<dbReference type="GO" id="GO:0003677">
    <property type="term" value="F:DNA binding"/>
    <property type="evidence" value="ECO:0007669"/>
    <property type="project" value="UniProtKB-KW"/>
</dbReference>
<dbReference type="Gene3D" id="1.10.10.10">
    <property type="entry name" value="Winged helix-like DNA-binding domain superfamily/Winged helix DNA-binding domain"/>
    <property type="match status" value="1"/>
</dbReference>
<dbReference type="PROSITE" id="PS50931">
    <property type="entry name" value="HTH_LYSR"/>
    <property type="match status" value="1"/>
</dbReference>
<evidence type="ECO:0000259" key="5">
    <source>
        <dbReference type="PROSITE" id="PS50931"/>
    </source>
</evidence>
<evidence type="ECO:0000256" key="1">
    <source>
        <dbReference type="ARBA" id="ARBA00009437"/>
    </source>
</evidence>
<dbReference type="RefSeq" id="WP_146918119.1">
    <property type="nucleotide sequence ID" value="NZ_CP042430.1"/>
</dbReference>
<dbReference type="InterPro" id="IPR036390">
    <property type="entry name" value="WH_DNA-bd_sf"/>
</dbReference>